<protein>
    <submittedName>
        <fullName evidence="2">AAA family ATPase</fullName>
    </submittedName>
</protein>
<dbReference type="InterPro" id="IPR018631">
    <property type="entry name" value="AAA-ATPase-like_dom"/>
</dbReference>
<comment type="caution">
    <text evidence="2">The sequence shown here is derived from an EMBL/GenBank/DDBJ whole genome shotgun (WGS) entry which is preliminary data.</text>
</comment>
<name>A0A838WSE6_9CYAN</name>
<feature type="non-terminal residue" evidence="2">
    <location>
        <position position="64"/>
    </location>
</feature>
<sequence>TRAVVLVDEYDKPILDNIDNPNIAAEMREGLKNLYSVLKGQDANLQFVFMTGVTKFSKVSLFSG</sequence>
<proteinExistence type="predicted"/>
<dbReference type="Pfam" id="PF09820">
    <property type="entry name" value="AAA-ATPase_like"/>
    <property type="match status" value="1"/>
</dbReference>
<gene>
    <name evidence="2" type="ORF">FHK98_09130</name>
</gene>
<dbReference type="EMBL" id="VDFG01000597">
    <property type="protein sequence ID" value="MBA4465782.1"/>
    <property type="molecule type" value="Genomic_DNA"/>
</dbReference>
<evidence type="ECO:0000313" key="3">
    <source>
        <dbReference type="Proteomes" id="UP000538075"/>
    </source>
</evidence>
<reference evidence="2 3" key="1">
    <citation type="journal article" date="2020" name="J. Appl. Phycol.">
        <title>Morphological changes and genome evolution in Raphidiopsis raciborskii CS-506 after 23 years in culture.</title>
        <authorList>
            <person name="Willis A."/>
            <person name="Bent S.J."/>
            <person name="Jameson I.D."/>
        </authorList>
    </citation>
    <scope>NUCLEOTIDE SEQUENCE [LARGE SCALE GENOMIC DNA]</scope>
    <source>
        <strain evidence="2 3">CS-506_A</strain>
    </source>
</reference>
<accession>A0A838WSE6</accession>
<evidence type="ECO:0000313" key="2">
    <source>
        <dbReference type="EMBL" id="MBA4465782.1"/>
    </source>
</evidence>
<organism evidence="2 3">
    <name type="scientific">Cylindrospermopsis raciborskii CS-506_A</name>
    <dbReference type="NCBI Taxonomy" id="2585140"/>
    <lineage>
        <taxon>Bacteria</taxon>
        <taxon>Bacillati</taxon>
        <taxon>Cyanobacteriota</taxon>
        <taxon>Cyanophyceae</taxon>
        <taxon>Nostocales</taxon>
        <taxon>Aphanizomenonaceae</taxon>
        <taxon>Cylindrospermopsis</taxon>
    </lineage>
</organism>
<dbReference type="AlphaFoldDB" id="A0A838WSE6"/>
<dbReference type="Proteomes" id="UP000538075">
    <property type="component" value="Unassembled WGS sequence"/>
</dbReference>
<feature type="non-terminal residue" evidence="2">
    <location>
        <position position="1"/>
    </location>
</feature>
<evidence type="ECO:0000259" key="1">
    <source>
        <dbReference type="Pfam" id="PF09820"/>
    </source>
</evidence>
<feature type="domain" description="AAA-ATPase-like" evidence="1">
    <location>
        <begin position="2"/>
        <end position="62"/>
    </location>
</feature>